<dbReference type="PANTHER" id="PTHR30034:SF6">
    <property type="entry name" value="YOP PROTEINS TRANSLOCATION PROTEIN Q"/>
    <property type="match status" value="1"/>
</dbReference>
<dbReference type="KEGG" id="dpg:DESPIGER_0415"/>
<evidence type="ECO:0000313" key="3">
    <source>
        <dbReference type="EMBL" id="SFV72305.1"/>
    </source>
</evidence>
<sequence length="398" mass="41728">MSQEIPSRPFRPPVLPPLQARLVNALVCRVLPLTVPLDAGAEQPVPCMLSFNAAAATAEQDAPFAPAAVLYLSSGEDLWRLEWSSLEALALRPDLAAWRSSLPAGEQTFARLPGELCLAVLERLLAPALQQLEPFLGCELCCAGTPQAGADWGGPLPLRLDLPGGEAVFLRLSWARENAARYVLERLEQLPMRTEAGARFTGTLACPLEAGRILLPADEAATLVPGDVLLPESWVPEMPRLRLPQGRALACRLGDGILSVLGPDMGDPGREPAEKGSEDGMSEEHLAPTGAVRDDGPAAEAAAVDPASVGALELPVVFEIGRLHLRLDELAALVPGHTLALGGETPSPVVDIRVAGQLLAQGRLVDVGGMPGVQITRMHAAGQDSAAPQGAGDGTGRD</sequence>
<dbReference type="InterPro" id="IPR036429">
    <property type="entry name" value="SpoA-like_sf"/>
</dbReference>
<dbReference type="RefSeq" id="WP_072332426.1">
    <property type="nucleotide sequence ID" value="NZ_DBGALU010000082.1"/>
</dbReference>
<reference evidence="4" key="1">
    <citation type="submission" date="2016-10" db="EMBL/GenBank/DDBJ databases">
        <authorList>
            <person name="Wegmann U."/>
        </authorList>
    </citation>
    <scope>NUCLEOTIDE SEQUENCE [LARGE SCALE GENOMIC DNA]</scope>
</reference>
<name>A0A1K1LC71_9BACT</name>
<dbReference type="Proteomes" id="UP000186323">
    <property type="component" value="Chromosome I"/>
</dbReference>
<proteinExistence type="predicted"/>
<feature type="compositionally biased region" description="Basic and acidic residues" evidence="1">
    <location>
        <begin position="267"/>
        <end position="283"/>
    </location>
</feature>
<feature type="domain" description="Flagellar motor switch protein FliN-like C-terminal" evidence="2">
    <location>
        <begin position="309"/>
        <end position="378"/>
    </location>
</feature>
<organism evidence="3 4">
    <name type="scientific">Desulfovibrio piger</name>
    <dbReference type="NCBI Taxonomy" id="901"/>
    <lineage>
        <taxon>Bacteria</taxon>
        <taxon>Pseudomonadati</taxon>
        <taxon>Thermodesulfobacteriota</taxon>
        <taxon>Desulfovibrionia</taxon>
        <taxon>Desulfovibrionales</taxon>
        <taxon>Desulfovibrionaceae</taxon>
        <taxon>Desulfovibrio</taxon>
    </lineage>
</organism>
<dbReference type="AlphaFoldDB" id="A0A1K1LC71"/>
<dbReference type="PANTHER" id="PTHR30034">
    <property type="entry name" value="FLAGELLAR MOTOR SWITCH PROTEIN FLIM"/>
    <property type="match status" value="1"/>
</dbReference>
<keyword evidence="3" id="KW-0282">Flagellum</keyword>
<keyword evidence="4" id="KW-1185">Reference proteome</keyword>
<dbReference type="InterPro" id="IPR001543">
    <property type="entry name" value="FliN-like_C"/>
</dbReference>
<keyword evidence="3" id="KW-0966">Cell projection</keyword>
<accession>A0A1K1LC71</accession>
<evidence type="ECO:0000313" key="4">
    <source>
        <dbReference type="Proteomes" id="UP000186323"/>
    </source>
</evidence>
<dbReference type="EMBL" id="LT630450">
    <property type="protein sequence ID" value="SFV72305.1"/>
    <property type="molecule type" value="Genomic_DNA"/>
</dbReference>
<feature type="region of interest" description="Disordered" evidence="1">
    <location>
        <begin position="379"/>
        <end position="398"/>
    </location>
</feature>
<dbReference type="OrthoDB" id="7054578at2"/>
<feature type="region of interest" description="Disordered" evidence="1">
    <location>
        <begin position="261"/>
        <end position="283"/>
    </location>
</feature>
<keyword evidence="3" id="KW-0969">Cilium</keyword>
<evidence type="ECO:0000259" key="2">
    <source>
        <dbReference type="Pfam" id="PF01052"/>
    </source>
</evidence>
<evidence type="ECO:0000256" key="1">
    <source>
        <dbReference type="SAM" id="MobiDB-lite"/>
    </source>
</evidence>
<protein>
    <submittedName>
        <fullName evidence="3">Type III secretion inner membrane protein (YscQ,homologous to flagellar export components)</fullName>
    </submittedName>
</protein>
<dbReference type="GO" id="GO:0071978">
    <property type="term" value="P:bacterial-type flagellum-dependent swarming motility"/>
    <property type="evidence" value="ECO:0007669"/>
    <property type="project" value="TreeGrafter"/>
</dbReference>
<dbReference type="Pfam" id="PF01052">
    <property type="entry name" value="FliMN_C"/>
    <property type="match status" value="1"/>
</dbReference>
<dbReference type="SUPFAM" id="SSF101801">
    <property type="entry name" value="Surface presentation of antigens (SPOA)"/>
    <property type="match status" value="1"/>
</dbReference>
<dbReference type="GO" id="GO:0050918">
    <property type="term" value="P:positive chemotaxis"/>
    <property type="evidence" value="ECO:0007669"/>
    <property type="project" value="TreeGrafter"/>
</dbReference>
<gene>
    <name evidence="3" type="ORF">DESPIGER_0415</name>
</gene>
<dbReference type="Gene3D" id="2.30.330.10">
    <property type="entry name" value="SpoA-like"/>
    <property type="match status" value="1"/>
</dbReference>